<feature type="repeat" description="PPR" evidence="2">
    <location>
        <begin position="20"/>
        <end position="54"/>
    </location>
</feature>
<reference evidence="3" key="1">
    <citation type="submission" date="2017-07" db="EMBL/GenBank/DDBJ databases">
        <title>Taro Niue Genome Assembly and Annotation.</title>
        <authorList>
            <person name="Atibalentja N."/>
            <person name="Keating K."/>
            <person name="Fields C.J."/>
        </authorList>
    </citation>
    <scope>NUCLEOTIDE SEQUENCE</scope>
    <source>
        <strain evidence="3">Niue_2</strain>
        <tissue evidence="3">Leaf</tissue>
    </source>
</reference>
<name>A0A843WZ61_COLES</name>
<dbReference type="InterPro" id="IPR046960">
    <property type="entry name" value="PPR_At4g14850-like_plant"/>
</dbReference>
<dbReference type="AlphaFoldDB" id="A0A843WZ61"/>
<dbReference type="PROSITE" id="PS51375">
    <property type="entry name" value="PPR"/>
    <property type="match status" value="1"/>
</dbReference>
<keyword evidence="4" id="KW-1185">Reference proteome</keyword>
<evidence type="ECO:0008006" key="5">
    <source>
        <dbReference type="Google" id="ProtNLM"/>
    </source>
</evidence>
<evidence type="ECO:0000256" key="1">
    <source>
        <dbReference type="ARBA" id="ARBA00022737"/>
    </source>
</evidence>
<organism evidence="3 4">
    <name type="scientific">Colocasia esculenta</name>
    <name type="common">Wild taro</name>
    <name type="synonym">Arum esculentum</name>
    <dbReference type="NCBI Taxonomy" id="4460"/>
    <lineage>
        <taxon>Eukaryota</taxon>
        <taxon>Viridiplantae</taxon>
        <taxon>Streptophyta</taxon>
        <taxon>Embryophyta</taxon>
        <taxon>Tracheophyta</taxon>
        <taxon>Spermatophyta</taxon>
        <taxon>Magnoliopsida</taxon>
        <taxon>Liliopsida</taxon>
        <taxon>Araceae</taxon>
        <taxon>Aroideae</taxon>
        <taxon>Colocasieae</taxon>
        <taxon>Colocasia</taxon>
    </lineage>
</organism>
<gene>
    <name evidence="3" type="ORF">Taro_043576</name>
</gene>
<evidence type="ECO:0000313" key="4">
    <source>
        <dbReference type="Proteomes" id="UP000652761"/>
    </source>
</evidence>
<dbReference type="InterPro" id="IPR002885">
    <property type="entry name" value="PPR_rpt"/>
</dbReference>
<dbReference type="OrthoDB" id="785341at2759"/>
<dbReference type="Pfam" id="PF13041">
    <property type="entry name" value="PPR_2"/>
    <property type="match status" value="1"/>
</dbReference>
<evidence type="ECO:0000256" key="2">
    <source>
        <dbReference type="PROSITE-ProRule" id="PRU00708"/>
    </source>
</evidence>
<dbReference type="GO" id="GO:0009451">
    <property type="term" value="P:RNA modification"/>
    <property type="evidence" value="ECO:0007669"/>
    <property type="project" value="InterPro"/>
</dbReference>
<dbReference type="InterPro" id="IPR011990">
    <property type="entry name" value="TPR-like_helical_dom_sf"/>
</dbReference>
<evidence type="ECO:0000313" key="3">
    <source>
        <dbReference type="EMBL" id="MQM10681.1"/>
    </source>
</evidence>
<dbReference type="NCBIfam" id="TIGR00756">
    <property type="entry name" value="PPR"/>
    <property type="match status" value="1"/>
</dbReference>
<protein>
    <recommendedName>
        <fullName evidence="5">Pentatricopeptide repeat-containing protein</fullName>
    </recommendedName>
</protein>
<comment type="caution">
    <text evidence="3">The sequence shown here is derived from an EMBL/GenBank/DDBJ whole genome shotgun (WGS) entry which is preliminary data.</text>
</comment>
<dbReference type="GO" id="GO:0003723">
    <property type="term" value="F:RNA binding"/>
    <property type="evidence" value="ECO:0007669"/>
    <property type="project" value="InterPro"/>
</dbReference>
<sequence length="96" mass="10485">MKSGRATDAFGLFEEMPERNVVLWTSMISGYTQNGNPEKGFPLFAEMVASGVLPNDFSFSATLQACANLTALYHGQQVHSLIIRSEFEGNARIGIV</sequence>
<proteinExistence type="predicted"/>
<keyword evidence="1" id="KW-0677">Repeat</keyword>
<accession>A0A843WZ61</accession>
<dbReference type="PANTHER" id="PTHR47926">
    <property type="entry name" value="PENTATRICOPEPTIDE REPEAT-CONTAINING PROTEIN"/>
    <property type="match status" value="1"/>
</dbReference>
<dbReference type="Proteomes" id="UP000652761">
    <property type="component" value="Unassembled WGS sequence"/>
</dbReference>
<dbReference type="EMBL" id="NMUH01004742">
    <property type="protein sequence ID" value="MQM10681.1"/>
    <property type="molecule type" value="Genomic_DNA"/>
</dbReference>
<dbReference type="Gene3D" id="1.25.40.10">
    <property type="entry name" value="Tetratricopeptide repeat domain"/>
    <property type="match status" value="1"/>
</dbReference>